<dbReference type="GO" id="GO:0016020">
    <property type="term" value="C:membrane"/>
    <property type="evidence" value="ECO:0007669"/>
    <property type="project" value="UniProtKB-SubCell"/>
</dbReference>
<dbReference type="Proteomes" id="UP001630127">
    <property type="component" value="Unassembled WGS sequence"/>
</dbReference>
<name>A0ABD2ZPF2_9GENT</name>
<evidence type="ECO:0000256" key="1">
    <source>
        <dbReference type="ARBA" id="ARBA00004141"/>
    </source>
</evidence>
<evidence type="ECO:0000256" key="3">
    <source>
        <dbReference type="ARBA" id="ARBA00022692"/>
    </source>
</evidence>
<evidence type="ECO:0000256" key="2">
    <source>
        <dbReference type="ARBA" id="ARBA00010199"/>
    </source>
</evidence>
<dbReference type="InterPro" id="IPR002528">
    <property type="entry name" value="MATE_fam"/>
</dbReference>
<feature type="transmembrane region" description="Helical" evidence="6">
    <location>
        <begin position="92"/>
        <end position="116"/>
    </location>
</feature>
<comment type="subcellular location">
    <subcellularLocation>
        <location evidence="1">Membrane</location>
        <topology evidence="1">Multi-pass membrane protein</topology>
    </subcellularLocation>
</comment>
<keyword evidence="4 6" id="KW-1133">Transmembrane helix</keyword>
<feature type="transmembrane region" description="Helical" evidence="6">
    <location>
        <begin position="265"/>
        <end position="283"/>
    </location>
</feature>
<evidence type="ECO:0000313" key="8">
    <source>
        <dbReference type="Proteomes" id="UP001630127"/>
    </source>
</evidence>
<evidence type="ECO:0000256" key="5">
    <source>
        <dbReference type="ARBA" id="ARBA00023136"/>
    </source>
</evidence>
<proteinExistence type="inferred from homology"/>
<dbReference type="EMBL" id="JBJUIK010000008">
    <property type="protein sequence ID" value="KAL3521307.1"/>
    <property type="molecule type" value="Genomic_DNA"/>
</dbReference>
<comment type="caution">
    <text evidence="6">Lacks conserved residue(s) required for the propagation of feature annotation.</text>
</comment>
<feature type="transmembrane region" description="Helical" evidence="6">
    <location>
        <begin position="159"/>
        <end position="181"/>
    </location>
</feature>
<comment type="caution">
    <text evidence="7">The sequence shown here is derived from an EMBL/GenBank/DDBJ whole genome shotgun (WGS) entry which is preliminary data.</text>
</comment>
<feature type="transmembrane region" description="Helical" evidence="6">
    <location>
        <begin position="410"/>
        <end position="433"/>
    </location>
</feature>
<dbReference type="NCBIfam" id="TIGR00797">
    <property type="entry name" value="matE"/>
    <property type="match status" value="1"/>
</dbReference>
<evidence type="ECO:0000256" key="4">
    <source>
        <dbReference type="ARBA" id="ARBA00022989"/>
    </source>
</evidence>
<dbReference type="CDD" id="cd13132">
    <property type="entry name" value="MATE_eukaryotic"/>
    <property type="match status" value="1"/>
</dbReference>
<sequence length="464" mass="50971">MQVVEKLASLSMIVCPLVILSSLVYLKSIISMILLGHLGDTELAGGSLSIGFANITGYSVIKGLAVGMEPICYQAYGAKKWEILTQTYRRTLLLLLLAVLLISLLWLNMEWILLWLGQDRDIISVAKIYITYSIPDLVAQASLHPLKTFLRTQNINRPLAFSATWAMILHFPVSYLLVVYFNLGVRGVALASAWYSISINIWLLIYLFLSKKSLRPWDGATNHTCPQSWQPLLALAGSSVVSVCLEWWWYEIMILLCGLLSNPQANVAAMGILIQITSLLYVFPSSLSSGLSTLVGHELGANQPGFARQTTMIGLIVAVSWGLLAFAFTTAVRDVWGNLYTRDPQILHLTSIALPILGFCELGNSPQTAACGILIGSARPKIGCFINFISFYIIGLPVAALLGFKFRYGFAGFWIGLAAAQISCMCMMVSVLVCTNWTHQASRAQELTQDINGCNNDLETDLLS</sequence>
<feature type="transmembrane region" description="Helical" evidence="6">
    <location>
        <begin position="229"/>
        <end position="250"/>
    </location>
</feature>
<reference evidence="7 8" key="1">
    <citation type="submission" date="2024-11" db="EMBL/GenBank/DDBJ databases">
        <title>A near-complete genome assembly of Cinchona calisaya.</title>
        <authorList>
            <person name="Lian D.C."/>
            <person name="Zhao X.W."/>
            <person name="Wei L."/>
        </authorList>
    </citation>
    <scope>NUCLEOTIDE SEQUENCE [LARGE SCALE GENOMIC DNA]</scope>
    <source>
        <tissue evidence="7">Nenye</tissue>
    </source>
</reference>
<accession>A0ABD2ZPF2</accession>
<keyword evidence="5 6" id="KW-0472">Membrane</keyword>
<feature type="transmembrane region" description="Helical" evidence="6">
    <location>
        <begin position="382"/>
        <end position="404"/>
    </location>
</feature>
<feature type="transmembrane region" description="Helical" evidence="6">
    <location>
        <begin position="187"/>
        <end position="209"/>
    </location>
</feature>
<keyword evidence="8" id="KW-1185">Reference proteome</keyword>
<gene>
    <name evidence="7" type="ORF">ACH5RR_019456</name>
</gene>
<comment type="similarity">
    <text evidence="2 6">Belongs to the multi antimicrobial extrusion (MATE) (TC 2.A.66.1) family.</text>
</comment>
<feature type="transmembrane region" description="Helical" evidence="6">
    <location>
        <begin position="312"/>
        <end position="332"/>
    </location>
</feature>
<dbReference type="Pfam" id="PF01554">
    <property type="entry name" value="MatE"/>
    <property type="match status" value="2"/>
</dbReference>
<keyword evidence="3 6" id="KW-0812">Transmembrane</keyword>
<organism evidence="7 8">
    <name type="scientific">Cinchona calisaya</name>
    <dbReference type="NCBI Taxonomy" id="153742"/>
    <lineage>
        <taxon>Eukaryota</taxon>
        <taxon>Viridiplantae</taxon>
        <taxon>Streptophyta</taxon>
        <taxon>Embryophyta</taxon>
        <taxon>Tracheophyta</taxon>
        <taxon>Spermatophyta</taxon>
        <taxon>Magnoliopsida</taxon>
        <taxon>eudicotyledons</taxon>
        <taxon>Gunneridae</taxon>
        <taxon>Pentapetalae</taxon>
        <taxon>asterids</taxon>
        <taxon>lamiids</taxon>
        <taxon>Gentianales</taxon>
        <taxon>Rubiaceae</taxon>
        <taxon>Cinchonoideae</taxon>
        <taxon>Cinchoneae</taxon>
        <taxon>Cinchona</taxon>
    </lineage>
</organism>
<dbReference type="PANTHER" id="PTHR11206">
    <property type="entry name" value="MULTIDRUG RESISTANCE PROTEIN"/>
    <property type="match status" value="1"/>
</dbReference>
<evidence type="ECO:0000256" key="6">
    <source>
        <dbReference type="RuleBase" id="RU004914"/>
    </source>
</evidence>
<protein>
    <recommendedName>
        <fullName evidence="6">Protein DETOXIFICATION</fullName>
    </recommendedName>
    <alternativeName>
        <fullName evidence="6">Multidrug and toxic compound extrusion protein</fullName>
    </alternativeName>
</protein>
<evidence type="ECO:0000313" key="7">
    <source>
        <dbReference type="EMBL" id="KAL3521307.1"/>
    </source>
</evidence>
<dbReference type="AlphaFoldDB" id="A0ABD2ZPF2"/>
<dbReference type="InterPro" id="IPR045069">
    <property type="entry name" value="MATE_euk"/>
</dbReference>
<feature type="transmembrane region" description="Helical" evidence="6">
    <location>
        <begin position="6"/>
        <end position="26"/>
    </location>
</feature>